<feature type="transmembrane region" description="Helical" evidence="1">
    <location>
        <begin position="35"/>
        <end position="53"/>
    </location>
</feature>
<keyword evidence="3" id="KW-1185">Reference proteome</keyword>
<dbReference type="OrthoDB" id="2454149at2"/>
<keyword evidence="1" id="KW-0812">Transmembrane</keyword>
<organism evidence="2 3">
    <name type="scientific">Sporosarcina luteola</name>
    <dbReference type="NCBI Taxonomy" id="582850"/>
    <lineage>
        <taxon>Bacteria</taxon>
        <taxon>Bacillati</taxon>
        <taxon>Bacillota</taxon>
        <taxon>Bacilli</taxon>
        <taxon>Bacillales</taxon>
        <taxon>Caryophanaceae</taxon>
        <taxon>Sporosarcina</taxon>
    </lineage>
</organism>
<evidence type="ECO:0000313" key="2">
    <source>
        <dbReference type="EMBL" id="GEN83528.1"/>
    </source>
</evidence>
<dbReference type="RefSeq" id="WP_147057536.1">
    <property type="nucleotide sequence ID" value="NZ_BJYL01000023.1"/>
</dbReference>
<keyword evidence="1" id="KW-0472">Membrane</keyword>
<proteinExistence type="predicted"/>
<protein>
    <submittedName>
        <fullName evidence="2">Uncharacterized protein</fullName>
    </submittedName>
</protein>
<dbReference type="EMBL" id="BJYL01000023">
    <property type="protein sequence ID" value="GEN83528.1"/>
    <property type="molecule type" value="Genomic_DNA"/>
</dbReference>
<reference evidence="2 3" key="1">
    <citation type="submission" date="2019-07" db="EMBL/GenBank/DDBJ databases">
        <title>Whole genome shotgun sequence of Sporosarcina luteola NBRC 105378.</title>
        <authorList>
            <person name="Hosoyama A."/>
            <person name="Uohara A."/>
            <person name="Ohji S."/>
            <person name="Ichikawa N."/>
        </authorList>
    </citation>
    <scope>NUCLEOTIDE SEQUENCE [LARGE SCALE GENOMIC DNA]</scope>
    <source>
        <strain evidence="2 3">NBRC 105378</strain>
    </source>
</reference>
<keyword evidence="1" id="KW-1133">Transmembrane helix</keyword>
<comment type="caution">
    <text evidence="2">The sequence shown here is derived from an EMBL/GenBank/DDBJ whole genome shotgun (WGS) entry which is preliminary data.</text>
</comment>
<accession>A0A511Z7V8</accession>
<evidence type="ECO:0000313" key="3">
    <source>
        <dbReference type="Proteomes" id="UP000321901"/>
    </source>
</evidence>
<evidence type="ECO:0000256" key="1">
    <source>
        <dbReference type="SAM" id="Phobius"/>
    </source>
</evidence>
<feature type="transmembrane region" description="Helical" evidence="1">
    <location>
        <begin position="6"/>
        <end position="23"/>
    </location>
</feature>
<dbReference type="Proteomes" id="UP000321901">
    <property type="component" value="Unassembled WGS sequence"/>
</dbReference>
<gene>
    <name evidence="2" type="ORF">SLU01_18400</name>
</gene>
<sequence length="61" mass="6913">MRIFKFSIPIALLVAGISWYMLHKNFQEVPGTSRVWITIGAAILSGILAHFLFPKSEDKDH</sequence>
<dbReference type="AlphaFoldDB" id="A0A511Z7V8"/>
<name>A0A511Z7V8_9BACL</name>